<protein>
    <submittedName>
        <fullName evidence="2">Uncharacterized protein</fullName>
    </submittedName>
</protein>
<dbReference type="VEuPathDB" id="FungiDB:PGTG_21325"/>
<gene>
    <name evidence="2" type="ORF">PGTG_21325</name>
</gene>
<dbReference type="InParanoid" id="H6QR58"/>
<dbReference type="EMBL" id="DS178278">
    <property type="protein sequence ID" value="EHS63033.1"/>
    <property type="molecule type" value="Genomic_DNA"/>
</dbReference>
<dbReference type="Proteomes" id="UP000008783">
    <property type="component" value="Unassembled WGS sequence"/>
</dbReference>
<dbReference type="KEGG" id="pgr:PGTG_21325"/>
<evidence type="ECO:0000313" key="2">
    <source>
        <dbReference type="EMBL" id="EHS63033.1"/>
    </source>
</evidence>
<sequence length="50" mass="5587">MNSTDHNPFANAKEPEDPTWQNRSLIDRLSSPIAPILSNKNLPSEPTGER</sequence>
<dbReference type="HOGENOM" id="CLU_215067_0_0_1"/>
<reference evidence="3" key="1">
    <citation type="journal article" date="2011" name="Proc. Natl. Acad. Sci. U.S.A.">
        <title>Obligate biotrophy features unraveled by the genomic analysis of rust fungi.</title>
        <authorList>
            <person name="Duplessis S."/>
            <person name="Cuomo C.A."/>
            <person name="Lin Y.-C."/>
            <person name="Aerts A."/>
            <person name="Tisserant E."/>
            <person name="Veneault-Fourrey C."/>
            <person name="Joly D.L."/>
            <person name="Hacquard S."/>
            <person name="Amselem J."/>
            <person name="Cantarel B.L."/>
            <person name="Chiu R."/>
            <person name="Coutinho P.M."/>
            <person name="Feau N."/>
            <person name="Field M."/>
            <person name="Frey P."/>
            <person name="Gelhaye E."/>
            <person name="Goldberg J."/>
            <person name="Grabherr M.G."/>
            <person name="Kodira C.D."/>
            <person name="Kohler A."/>
            <person name="Kuees U."/>
            <person name="Lindquist E.A."/>
            <person name="Lucas S.M."/>
            <person name="Mago R."/>
            <person name="Mauceli E."/>
            <person name="Morin E."/>
            <person name="Murat C."/>
            <person name="Pangilinan J.L."/>
            <person name="Park R."/>
            <person name="Pearson M."/>
            <person name="Quesneville H."/>
            <person name="Rouhier N."/>
            <person name="Sakthikumar S."/>
            <person name="Salamov A.A."/>
            <person name="Schmutz J."/>
            <person name="Selles B."/>
            <person name="Shapiro H."/>
            <person name="Tanguay P."/>
            <person name="Tuskan G.A."/>
            <person name="Henrissat B."/>
            <person name="Van de Peer Y."/>
            <person name="Rouze P."/>
            <person name="Ellis J.G."/>
            <person name="Dodds P.N."/>
            <person name="Schein J.E."/>
            <person name="Zhong S."/>
            <person name="Hamelin R.C."/>
            <person name="Grigoriev I.V."/>
            <person name="Szabo L.J."/>
            <person name="Martin F."/>
        </authorList>
    </citation>
    <scope>NUCLEOTIDE SEQUENCE [LARGE SCALE GENOMIC DNA]</scope>
    <source>
        <strain evidence="3">CRL 75-36-700-3 / race SCCL</strain>
    </source>
</reference>
<evidence type="ECO:0000313" key="3">
    <source>
        <dbReference type="Proteomes" id="UP000008783"/>
    </source>
</evidence>
<proteinExistence type="predicted"/>
<name>H6QR58_PUCGT</name>
<dbReference type="AlphaFoldDB" id="H6QR58"/>
<dbReference type="RefSeq" id="XP_003890037.1">
    <property type="nucleotide sequence ID" value="XM_003889988.1"/>
</dbReference>
<feature type="region of interest" description="Disordered" evidence="1">
    <location>
        <begin position="1"/>
        <end position="50"/>
    </location>
</feature>
<keyword evidence="3" id="KW-1185">Reference proteome</keyword>
<dbReference type="GeneID" id="13540951"/>
<dbReference type="OrthoDB" id="10326490at2759"/>
<accession>H6QR58</accession>
<organism evidence="2 3">
    <name type="scientific">Puccinia graminis f. sp. tritici (strain CRL 75-36-700-3 / race SCCL)</name>
    <name type="common">Black stem rust fungus</name>
    <dbReference type="NCBI Taxonomy" id="418459"/>
    <lineage>
        <taxon>Eukaryota</taxon>
        <taxon>Fungi</taxon>
        <taxon>Dikarya</taxon>
        <taxon>Basidiomycota</taxon>
        <taxon>Pucciniomycotina</taxon>
        <taxon>Pucciniomycetes</taxon>
        <taxon>Pucciniales</taxon>
        <taxon>Pucciniaceae</taxon>
        <taxon>Puccinia</taxon>
    </lineage>
</organism>
<evidence type="ECO:0000256" key="1">
    <source>
        <dbReference type="SAM" id="MobiDB-lite"/>
    </source>
</evidence>